<organism evidence="1 2">
    <name type="scientific">Aduncisulcus paluster</name>
    <dbReference type="NCBI Taxonomy" id="2918883"/>
    <lineage>
        <taxon>Eukaryota</taxon>
        <taxon>Metamonada</taxon>
        <taxon>Carpediemonas-like organisms</taxon>
        <taxon>Aduncisulcus</taxon>
    </lineage>
</organism>
<evidence type="ECO:0000313" key="1">
    <source>
        <dbReference type="EMBL" id="GKT30485.1"/>
    </source>
</evidence>
<proteinExistence type="predicted"/>
<gene>
    <name evidence="1" type="ORF">ADUPG1_005515</name>
</gene>
<protein>
    <submittedName>
        <fullName evidence="1">Uncharacterized protein</fullName>
    </submittedName>
</protein>
<sequence>HKTRYPNYGESKVDLRAAAMEFLRQHSFFSESGLGLTADDIFFLPTRAEKIATINRLQCFLFIDDLKELYLEPDFPQQTAKILFSSEQNSIFPA</sequence>
<reference evidence="1" key="1">
    <citation type="submission" date="2022-03" db="EMBL/GenBank/DDBJ databases">
        <title>Draft genome sequence of Aduncisulcus paluster, a free-living microaerophilic Fornicata.</title>
        <authorList>
            <person name="Yuyama I."/>
            <person name="Kume K."/>
            <person name="Tamura T."/>
            <person name="Inagaki Y."/>
            <person name="Hashimoto T."/>
        </authorList>
    </citation>
    <scope>NUCLEOTIDE SEQUENCE</scope>
    <source>
        <strain evidence="1">NY0171</strain>
    </source>
</reference>
<keyword evidence="2" id="KW-1185">Reference proteome</keyword>
<dbReference type="EMBL" id="BQXS01008818">
    <property type="protein sequence ID" value="GKT30485.1"/>
    <property type="molecule type" value="Genomic_DNA"/>
</dbReference>
<name>A0ABQ5KD69_9EUKA</name>
<accession>A0ABQ5KD69</accession>
<comment type="caution">
    <text evidence="1">The sequence shown here is derived from an EMBL/GenBank/DDBJ whole genome shotgun (WGS) entry which is preliminary data.</text>
</comment>
<evidence type="ECO:0000313" key="2">
    <source>
        <dbReference type="Proteomes" id="UP001057375"/>
    </source>
</evidence>
<dbReference type="Proteomes" id="UP001057375">
    <property type="component" value="Unassembled WGS sequence"/>
</dbReference>
<feature type="non-terminal residue" evidence="1">
    <location>
        <position position="1"/>
    </location>
</feature>